<dbReference type="EMBL" id="JAQNVG010000026">
    <property type="protein sequence ID" value="MDC2237154.1"/>
    <property type="molecule type" value="Genomic_DNA"/>
</dbReference>
<dbReference type="GeneID" id="60924602"/>
<comment type="caution">
    <text evidence="2">The sequence shown here is derived from an EMBL/GenBank/DDBJ whole genome shotgun (WGS) entry which is preliminary data.</text>
</comment>
<evidence type="ECO:0000313" key="2">
    <source>
        <dbReference type="EMBL" id="KAB4469022.1"/>
    </source>
</evidence>
<dbReference type="Proteomes" id="UP000436858">
    <property type="component" value="Unassembled WGS sequence"/>
</dbReference>
<accession>C6IIC4</accession>
<dbReference type="PROSITE" id="PS51257">
    <property type="entry name" value="PROKAR_LIPOPROTEIN"/>
    <property type="match status" value="1"/>
</dbReference>
<gene>
    <name evidence="2" type="ORF">GAN91_27730</name>
    <name evidence="3" type="ORF">PO127_15540</name>
</gene>
<dbReference type="EMBL" id="WCRY01000062">
    <property type="protein sequence ID" value="KAB4469022.1"/>
    <property type="molecule type" value="Genomic_DNA"/>
</dbReference>
<protein>
    <recommendedName>
        <fullName evidence="5">Lipoprotein</fullName>
    </recommendedName>
</protein>
<dbReference type="KEGG" id="btho:Btheta7330_04878"/>
<reference evidence="3" key="2">
    <citation type="submission" date="2022-10" db="EMBL/GenBank/DDBJ databases">
        <title>Human gut microbiome strain richness.</title>
        <authorList>
            <person name="Chen-Liaw A."/>
        </authorList>
    </citation>
    <scope>NUCLEOTIDE SEQUENCE</scope>
    <source>
        <strain evidence="3">1001283st1_A3_1001283B150304_161114</strain>
    </source>
</reference>
<evidence type="ECO:0008006" key="5">
    <source>
        <dbReference type="Google" id="ProtNLM"/>
    </source>
</evidence>
<dbReference type="Proteomes" id="UP001217776">
    <property type="component" value="Unassembled WGS sequence"/>
</dbReference>
<accession>A0A0P0FSL1</accession>
<evidence type="ECO:0000313" key="3">
    <source>
        <dbReference type="EMBL" id="MDC2237154.1"/>
    </source>
</evidence>
<dbReference type="DNASU" id="1072276"/>
<dbReference type="RefSeq" id="WP_008767620.1">
    <property type="nucleotide sequence ID" value="NZ_BAABXH010000003.1"/>
</dbReference>
<reference evidence="2 4" key="1">
    <citation type="journal article" date="2019" name="Nat. Med.">
        <title>A library of human gut bacterial isolates paired with longitudinal multiomics data enables mechanistic microbiome research.</title>
        <authorList>
            <person name="Poyet M."/>
            <person name="Groussin M."/>
            <person name="Gibbons S.M."/>
            <person name="Avila-Pacheco J."/>
            <person name="Jiang X."/>
            <person name="Kearney S.M."/>
            <person name="Perrotta A.R."/>
            <person name="Berdy B."/>
            <person name="Zhao S."/>
            <person name="Lieberman T.D."/>
            <person name="Swanson P.K."/>
            <person name="Smith M."/>
            <person name="Roesemann S."/>
            <person name="Alexander J.E."/>
            <person name="Rich S.A."/>
            <person name="Livny J."/>
            <person name="Vlamakis H."/>
            <person name="Clish C."/>
            <person name="Bullock K."/>
            <person name="Deik A."/>
            <person name="Scott J."/>
            <person name="Pierce K.A."/>
            <person name="Xavier R.J."/>
            <person name="Alm E.J."/>
        </authorList>
    </citation>
    <scope>NUCLEOTIDE SEQUENCE [LARGE SCALE GENOMIC DNA]</scope>
    <source>
        <strain evidence="2 4">BIOML-A162</strain>
    </source>
</reference>
<sequence length="230" mass="26829">MKHKLLLVLLTALIPCLFMQGCISNFEEDNTELSEEDRVAEMFREAGFKVEKLSSKPVNPPMTEKEASLFLAAYKNRERSGSIQIPSENIELKPDGHLVVKVKCNSEKKNFSRTRTVYKEEFDFTHWATYTVRDIEIECWQDIAGYWKSDNVNCTFTTRDPEYICGFPDINPNTGYSKGSLYFSINITVSRYSGWQIYSVDENYDYTLMLTWLPVAQEWNASLSWHETFW</sequence>
<evidence type="ECO:0000256" key="1">
    <source>
        <dbReference type="SAM" id="SignalP"/>
    </source>
</evidence>
<feature type="chain" id="PRO_5002966410" description="Lipoprotein" evidence="1">
    <location>
        <begin position="21"/>
        <end position="230"/>
    </location>
</feature>
<proteinExistence type="predicted"/>
<organism evidence="2 4">
    <name type="scientific">Bacteroides thetaiotaomicron</name>
    <dbReference type="NCBI Taxonomy" id="818"/>
    <lineage>
        <taxon>Bacteria</taxon>
        <taxon>Pseudomonadati</taxon>
        <taxon>Bacteroidota</taxon>
        <taxon>Bacteroidia</taxon>
        <taxon>Bacteroidales</taxon>
        <taxon>Bacteroidaceae</taxon>
        <taxon>Bacteroides</taxon>
    </lineage>
</organism>
<feature type="signal peptide" evidence="1">
    <location>
        <begin position="1"/>
        <end position="20"/>
    </location>
</feature>
<dbReference type="AlphaFoldDB" id="A0A0P0FSL1"/>
<evidence type="ECO:0000313" key="4">
    <source>
        <dbReference type="Proteomes" id="UP000436858"/>
    </source>
</evidence>
<name>A0A0P0FSL1_BACT4</name>
<keyword evidence="1" id="KW-0732">Signal</keyword>